<keyword evidence="3" id="KW-0238">DNA-binding</keyword>
<gene>
    <name evidence="6" type="primary">cmpR_7</name>
    <name evidence="6" type="ORF">PAECIP111802_05922</name>
</gene>
<organism evidence="6 7">
    <name type="scientific">Paenibacillus allorhizosphaerae</name>
    <dbReference type="NCBI Taxonomy" id="2849866"/>
    <lineage>
        <taxon>Bacteria</taxon>
        <taxon>Bacillati</taxon>
        <taxon>Bacillota</taxon>
        <taxon>Bacilli</taxon>
        <taxon>Bacillales</taxon>
        <taxon>Paenibacillaceae</taxon>
        <taxon>Paenibacillus</taxon>
    </lineage>
</organism>
<dbReference type="EMBL" id="CAJVCE010000023">
    <property type="protein sequence ID" value="CAG7654880.1"/>
    <property type="molecule type" value="Genomic_DNA"/>
</dbReference>
<evidence type="ECO:0000256" key="3">
    <source>
        <dbReference type="ARBA" id="ARBA00023125"/>
    </source>
</evidence>
<dbReference type="Pfam" id="PF00126">
    <property type="entry name" value="HTH_1"/>
    <property type="match status" value="1"/>
</dbReference>
<dbReference type="Proteomes" id="UP000730618">
    <property type="component" value="Unassembled WGS sequence"/>
</dbReference>
<feature type="domain" description="HTH lysR-type" evidence="5">
    <location>
        <begin position="1"/>
        <end position="58"/>
    </location>
</feature>
<keyword evidence="7" id="KW-1185">Reference proteome</keyword>
<evidence type="ECO:0000256" key="2">
    <source>
        <dbReference type="ARBA" id="ARBA00023015"/>
    </source>
</evidence>
<evidence type="ECO:0000256" key="4">
    <source>
        <dbReference type="ARBA" id="ARBA00023163"/>
    </source>
</evidence>
<keyword evidence="4" id="KW-0804">Transcription</keyword>
<evidence type="ECO:0000313" key="6">
    <source>
        <dbReference type="EMBL" id="CAG7654880.1"/>
    </source>
</evidence>
<reference evidence="6 7" key="1">
    <citation type="submission" date="2021-06" db="EMBL/GenBank/DDBJ databases">
        <authorList>
            <person name="Criscuolo A."/>
        </authorList>
    </citation>
    <scope>NUCLEOTIDE SEQUENCE [LARGE SCALE GENOMIC DNA]</scope>
    <source>
        <strain evidence="7">CIP 111802</strain>
    </source>
</reference>
<evidence type="ECO:0000259" key="5">
    <source>
        <dbReference type="PROSITE" id="PS50931"/>
    </source>
</evidence>
<dbReference type="Pfam" id="PF03466">
    <property type="entry name" value="LysR_substrate"/>
    <property type="match status" value="1"/>
</dbReference>
<dbReference type="InterPro" id="IPR005119">
    <property type="entry name" value="LysR_subst-bd"/>
</dbReference>
<proteinExistence type="inferred from homology"/>
<evidence type="ECO:0000256" key="1">
    <source>
        <dbReference type="ARBA" id="ARBA00009437"/>
    </source>
</evidence>
<dbReference type="PANTHER" id="PTHR30126:SF40">
    <property type="entry name" value="HTH-TYPE TRANSCRIPTIONAL REGULATOR GLTR"/>
    <property type="match status" value="1"/>
</dbReference>
<comment type="caution">
    <text evidence="6">The sequence shown here is derived from an EMBL/GenBank/DDBJ whole genome shotgun (WGS) entry which is preliminary data.</text>
</comment>
<dbReference type="RefSeq" id="WP_218102117.1">
    <property type="nucleotide sequence ID" value="NZ_CAJVCE010000023.1"/>
</dbReference>
<protein>
    <submittedName>
        <fullName evidence="6">HTH-type transcriptional activator CmpR</fullName>
    </submittedName>
</protein>
<dbReference type="InterPro" id="IPR000847">
    <property type="entry name" value="LysR_HTH_N"/>
</dbReference>
<name>A0ABN7TT74_9BACL</name>
<dbReference type="PROSITE" id="PS50931">
    <property type="entry name" value="HTH_LYSR"/>
    <property type="match status" value="1"/>
</dbReference>
<comment type="similarity">
    <text evidence="1">Belongs to the LysR transcriptional regulatory family.</text>
</comment>
<accession>A0ABN7TT74</accession>
<sequence>MNLHALRLFHVIAATGSVTRASEMLNISQPAITAQVKKFEKELSLTLLKPKGRGIALTAAGETIAMLANRLFAVEQQIEQYAQDYAAGTKGHIQIAATYLPAHFLMPTWIAKFKRQFEQVEMDITTTNSSDALKKLLHAEVDLAIYGGLPEEYPDTIATEHLFQDELWFVVAPSNRYANQNISLIDMMKEPFVMREEGSSTRERLLALCRTYNAPSPKITLQFNGLHEAIQAVVAGYGANFVSSLVVREYVERGELCRVHVQGIHLQNTIAICTRKNEPLSAAASNLIEMIRHHRLTLRSVDNNSSIT</sequence>
<evidence type="ECO:0000313" key="7">
    <source>
        <dbReference type="Proteomes" id="UP000730618"/>
    </source>
</evidence>
<dbReference type="PANTHER" id="PTHR30126">
    <property type="entry name" value="HTH-TYPE TRANSCRIPTIONAL REGULATOR"/>
    <property type="match status" value="1"/>
</dbReference>
<keyword evidence="2" id="KW-0805">Transcription regulation</keyword>